<reference evidence="2" key="2">
    <citation type="submission" date="2021-04" db="EMBL/GenBank/DDBJ databases">
        <authorList>
            <person name="Gilroy R."/>
        </authorList>
    </citation>
    <scope>NUCLEOTIDE SEQUENCE</scope>
    <source>
        <strain evidence="2">CHK180-15479</strain>
    </source>
</reference>
<evidence type="ECO:0000313" key="2">
    <source>
        <dbReference type="EMBL" id="HJC06033.1"/>
    </source>
</evidence>
<accession>A0A9D2MZ74</accession>
<comment type="similarity">
    <text evidence="1">Belongs to the arginase family.</text>
</comment>
<reference evidence="2" key="1">
    <citation type="journal article" date="2021" name="PeerJ">
        <title>Extensive microbial diversity within the chicken gut microbiome revealed by metagenomics and culture.</title>
        <authorList>
            <person name="Gilroy R."/>
            <person name="Ravi A."/>
            <person name="Getino M."/>
            <person name="Pursley I."/>
            <person name="Horton D.L."/>
            <person name="Alikhan N.F."/>
            <person name="Baker D."/>
            <person name="Gharbi K."/>
            <person name="Hall N."/>
            <person name="Watson M."/>
            <person name="Adriaenssens E.M."/>
            <person name="Foster-Nyarko E."/>
            <person name="Jarju S."/>
            <person name="Secka A."/>
            <person name="Antonio M."/>
            <person name="Oren A."/>
            <person name="Chaudhuri R.R."/>
            <person name="La Ragione R."/>
            <person name="Hildebrand F."/>
            <person name="Pallen M.J."/>
        </authorList>
    </citation>
    <scope>NUCLEOTIDE SEQUENCE</scope>
    <source>
        <strain evidence="2">CHK180-15479</strain>
    </source>
</reference>
<protein>
    <submittedName>
        <fullName evidence="2">Arginase family protein</fullName>
    </submittedName>
</protein>
<sequence>MRENRRIAMLFFTDAYEKQGFYREMEREGWDVSCISCRGMEGTNCYCDEAAAEEIRERIRPFGAGGIHFLDSGNYHYVSRLWLELVTEPFDLLVFDHHTDMQEPAFGGILSCGGWVRAALEELPLLHRVYLAGPPGSSPEAAEETAGFEGRVSWIREEELGRGEGLGEMLQGRGGGDRSASGKADCLPLYISVDKDILTREDAVTNWDQGQVGLDELLACVRAAFGGRRVIGMDVCGEAPGEEAAAKRNDRANGELCRVQY</sequence>
<dbReference type="GO" id="GO:0046872">
    <property type="term" value="F:metal ion binding"/>
    <property type="evidence" value="ECO:0007669"/>
    <property type="project" value="InterPro"/>
</dbReference>
<dbReference type="GO" id="GO:0033389">
    <property type="term" value="P:putrescine biosynthetic process from arginine, via agmatine"/>
    <property type="evidence" value="ECO:0007669"/>
    <property type="project" value="TreeGrafter"/>
</dbReference>
<organism evidence="2 3">
    <name type="scientific">Candidatus Enterocloster excrementipullorum</name>
    <dbReference type="NCBI Taxonomy" id="2838559"/>
    <lineage>
        <taxon>Bacteria</taxon>
        <taxon>Bacillati</taxon>
        <taxon>Bacillota</taxon>
        <taxon>Clostridia</taxon>
        <taxon>Lachnospirales</taxon>
        <taxon>Lachnospiraceae</taxon>
        <taxon>Enterocloster</taxon>
    </lineage>
</organism>
<dbReference type="AlphaFoldDB" id="A0A9D2MZ74"/>
<dbReference type="EMBL" id="DWWT01000034">
    <property type="protein sequence ID" value="HJC06033.1"/>
    <property type="molecule type" value="Genomic_DNA"/>
</dbReference>
<evidence type="ECO:0000313" key="3">
    <source>
        <dbReference type="Proteomes" id="UP000823910"/>
    </source>
</evidence>
<proteinExistence type="inferred from homology"/>
<comment type="caution">
    <text evidence="2">The sequence shown here is derived from an EMBL/GenBank/DDBJ whole genome shotgun (WGS) entry which is preliminary data.</text>
</comment>
<dbReference type="InterPro" id="IPR023696">
    <property type="entry name" value="Ureohydrolase_dom_sf"/>
</dbReference>
<dbReference type="Proteomes" id="UP000823910">
    <property type="component" value="Unassembled WGS sequence"/>
</dbReference>
<dbReference type="SUPFAM" id="SSF52768">
    <property type="entry name" value="Arginase/deacetylase"/>
    <property type="match status" value="1"/>
</dbReference>
<evidence type="ECO:0000256" key="1">
    <source>
        <dbReference type="PROSITE-ProRule" id="PRU00742"/>
    </source>
</evidence>
<dbReference type="GO" id="GO:0008783">
    <property type="term" value="F:agmatinase activity"/>
    <property type="evidence" value="ECO:0007669"/>
    <property type="project" value="TreeGrafter"/>
</dbReference>
<dbReference type="PANTHER" id="PTHR11358:SF41">
    <property type="entry name" value="ARGINASE"/>
    <property type="match status" value="1"/>
</dbReference>
<dbReference type="Gene3D" id="3.40.800.10">
    <property type="entry name" value="Ureohydrolase domain"/>
    <property type="match status" value="1"/>
</dbReference>
<dbReference type="PROSITE" id="PS51409">
    <property type="entry name" value="ARGINASE_2"/>
    <property type="match status" value="1"/>
</dbReference>
<dbReference type="Pfam" id="PF00491">
    <property type="entry name" value="Arginase"/>
    <property type="match status" value="1"/>
</dbReference>
<gene>
    <name evidence="2" type="ORF">H9704_07750</name>
</gene>
<dbReference type="PANTHER" id="PTHR11358">
    <property type="entry name" value="ARGINASE/AGMATINASE"/>
    <property type="match status" value="1"/>
</dbReference>
<name>A0A9D2MZ74_9FIRM</name>
<dbReference type="InterPro" id="IPR006035">
    <property type="entry name" value="Ureohydrolase"/>
</dbReference>